<keyword evidence="5" id="KW-0460">Magnesium</keyword>
<dbReference type="Gene3D" id="1.10.246.80">
    <property type="match status" value="1"/>
</dbReference>
<evidence type="ECO:0000256" key="1">
    <source>
        <dbReference type="ARBA" id="ARBA00022694"/>
    </source>
</evidence>
<evidence type="ECO:0000256" key="6">
    <source>
        <dbReference type="ARBA" id="ARBA00022884"/>
    </source>
</evidence>
<dbReference type="GO" id="GO:0016779">
    <property type="term" value="F:nucleotidyltransferase activity"/>
    <property type="evidence" value="ECO:0007669"/>
    <property type="project" value="UniProtKB-KW"/>
</dbReference>
<feature type="domain" description="tRNA nucleotidyltransferase/poly(A) polymerase RNA and SrmB- binding" evidence="7">
    <location>
        <begin position="9"/>
        <end position="69"/>
    </location>
</feature>
<dbReference type="InterPro" id="IPR003607">
    <property type="entry name" value="HD/PDEase_dom"/>
</dbReference>
<feature type="domain" description="CCA-adding enzyme C-terminal" evidence="8">
    <location>
        <begin position="148"/>
        <end position="279"/>
    </location>
</feature>
<dbReference type="InterPro" id="IPR032828">
    <property type="entry name" value="PolyA_RNA-bd"/>
</dbReference>
<feature type="non-terminal residue" evidence="9">
    <location>
        <position position="1"/>
    </location>
</feature>
<evidence type="ECO:0000313" key="10">
    <source>
        <dbReference type="Proteomes" id="UP000229708"/>
    </source>
</evidence>
<protein>
    <recommendedName>
        <fullName evidence="11">HD domain-containing protein</fullName>
    </recommendedName>
</protein>
<dbReference type="Gene3D" id="1.10.3090.10">
    <property type="entry name" value="cca-adding enzyme, domain 2"/>
    <property type="match status" value="1"/>
</dbReference>
<comment type="caution">
    <text evidence="9">The sequence shown here is derived from an EMBL/GenBank/DDBJ whole genome shotgun (WGS) entry which is preliminary data.</text>
</comment>
<dbReference type="CDD" id="cd00077">
    <property type="entry name" value="HDc"/>
    <property type="match status" value="1"/>
</dbReference>
<evidence type="ECO:0000256" key="4">
    <source>
        <dbReference type="ARBA" id="ARBA00022741"/>
    </source>
</evidence>
<gene>
    <name evidence="9" type="ORF">COZ39_04420</name>
</gene>
<dbReference type="Pfam" id="PF12627">
    <property type="entry name" value="PolyA_pol_RNAbd"/>
    <property type="match status" value="1"/>
</dbReference>
<keyword evidence="3" id="KW-0479">Metal-binding</keyword>
<dbReference type="GO" id="GO:0000166">
    <property type="term" value="F:nucleotide binding"/>
    <property type="evidence" value="ECO:0007669"/>
    <property type="project" value="UniProtKB-KW"/>
</dbReference>
<evidence type="ECO:0000256" key="2">
    <source>
        <dbReference type="ARBA" id="ARBA00022695"/>
    </source>
</evidence>
<dbReference type="InterPro" id="IPR050124">
    <property type="entry name" value="tRNA_CCA-adding_enzyme"/>
</dbReference>
<dbReference type="Pfam" id="PF13735">
    <property type="entry name" value="tRNA_NucTran2_2"/>
    <property type="match status" value="1"/>
</dbReference>
<accession>A0A2M7LRE3</accession>
<evidence type="ECO:0000313" key="9">
    <source>
        <dbReference type="EMBL" id="PIX70635.1"/>
    </source>
</evidence>
<keyword evidence="2" id="KW-0808">Transferase</keyword>
<dbReference type="InterPro" id="IPR032810">
    <property type="entry name" value="CCA-adding_enz_C"/>
</dbReference>
<organism evidence="9 10">
    <name type="scientific">Candidatus Roizmanbacteria bacterium CG_4_10_14_3_um_filter_33_21</name>
    <dbReference type="NCBI Taxonomy" id="1974830"/>
    <lineage>
        <taxon>Bacteria</taxon>
        <taxon>Candidatus Roizmaniibacteriota</taxon>
    </lineage>
</organism>
<proteinExistence type="predicted"/>
<dbReference type="GO" id="GO:0003723">
    <property type="term" value="F:RNA binding"/>
    <property type="evidence" value="ECO:0007669"/>
    <property type="project" value="UniProtKB-KW"/>
</dbReference>
<name>A0A2M7LRE3_9BACT</name>
<dbReference type="AlphaFoldDB" id="A0A2M7LRE3"/>
<evidence type="ECO:0000256" key="3">
    <source>
        <dbReference type="ARBA" id="ARBA00022723"/>
    </source>
</evidence>
<keyword evidence="4" id="KW-0547">Nucleotide-binding</keyword>
<reference evidence="10" key="1">
    <citation type="submission" date="2017-09" db="EMBL/GenBank/DDBJ databases">
        <title>Depth-based differentiation of microbial function through sediment-hosted aquifers and enrichment of novel symbionts in the deep terrestrial subsurface.</title>
        <authorList>
            <person name="Probst A.J."/>
            <person name="Ladd B."/>
            <person name="Jarett J.K."/>
            <person name="Geller-Mcgrath D.E."/>
            <person name="Sieber C.M.K."/>
            <person name="Emerson J.B."/>
            <person name="Anantharaman K."/>
            <person name="Thomas B.C."/>
            <person name="Malmstrom R."/>
            <person name="Stieglmeier M."/>
            <person name="Klingl A."/>
            <person name="Woyke T."/>
            <person name="Ryan C.M."/>
            <person name="Banfield J.F."/>
        </authorList>
    </citation>
    <scope>NUCLEOTIDE SEQUENCE [LARGE SCALE GENOMIC DNA]</scope>
</reference>
<dbReference type="GO" id="GO:0046872">
    <property type="term" value="F:metal ion binding"/>
    <property type="evidence" value="ECO:0007669"/>
    <property type="project" value="UniProtKB-KW"/>
</dbReference>
<keyword evidence="6" id="KW-0694">RNA-binding</keyword>
<keyword evidence="2" id="KW-0548">Nucleotidyltransferase</keyword>
<evidence type="ECO:0000259" key="8">
    <source>
        <dbReference type="Pfam" id="PF13735"/>
    </source>
</evidence>
<dbReference type="SUPFAM" id="SSF81891">
    <property type="entry name" value="Poly A polymerase C-terminal region-like"/>
    <property type="match status" value="1"/>
</dbReference>
<evidence type="ECO:0000256" key="5">
    <source>
        <dbReference type="ARBA" id="ARBA00022842"/>
    </source>
</evidence>
<dbReference type="PANTHER" id="PTHR47545">
    <property type="entry name" value="MULTIFUNCTIONAL CCA PROTEIN"/>
    <property type="match status" value="1"/>
</dbReference>
<dbReference type="Proteomes" id="UP000229708">
    <property type="component" value="Unassembled WGS sequence"/>
</dbReference>
<evidence type="ECO:0000259" key="7">
    <source>
        <dbReference type="Pfam" id="PF12627"/>
    </source>
</evidence>
<sequence length="290" mass="33580">AVRLTSQLGFLIEEKTRLAISKNSVLIKNVSWERIRDELLKIIASDHPDDGILFLHNTGLLHYILPELEICFTVPQKSPKRHHIYDVGMHSVMALKHCPSKNPITRLATLLHDVGKTKTFKKDLQTNIITFYNHEVVGTWMVEKIADRLRLSNKDKERLVRLVKYHQFTVSEIQTDKAVRRFIREVGKEYLPDMLDLRTGDRIGSGAKPSSWRYELFKKRLVEVQKEPFKVTDLKINGNDIMKELKIKPGPQVGKILNRIFNQVINQKVKNQRKDLIELIDSSSTITLVN</sequence>
<dbReference type="EMBL" id="PFJI01000191">
    <property type="protein sequence ID" value="PIX70635.1"/>
    <property type="molecule type" value="Genomic_DNA"/>
</dbReference>
<evidence type="ECO:0008006" key="11">
    <source>
        <dbReference type="Google" id="ProtNLM"/>
    </source>
</evidence>
<keyword evidence="1" id="KW-0819">tRNA processing</keyword>
<dbReference type="GO" id="GO:0008033">
    <property type="term" value="P:tRNA processing"/>
    <property type="evidence" value="ECO:0007669"/>
    <property type="project" value="UniProtKB-KW"/>
</dbReference>